<dbReference type="Gene3D" id="1.10.287.470">
    <property type="entry name" value="Helix hairpin bin"/>
    <property type="match status" value="1"/>
</dbReference>
<dbReference type="InterPro" id="IPR006143">
    <property type="entry name" value="RND_pump_MFP"/>
</dbReference>
<dbReference type="SUPFAM" id="SSF111369">
    <property type="entry name" value="HlyD-like secretion proteins"/>
    <property type="match status" value="1"/>
</dbReference>
<feature type="domain" description="Multidrug resistance protein MdtA-like C-terminal permuted SH3" evidence="6">
    <location>
        <begin position="295"/>
        <end position="349"/>
    </location>
</feature>
<organism evidence="7 8">
    <name type="scientific">Spirosoma endophyticum</name>
    <dbReference type="NCBI Taxonomy" id="662367"/>
    <lineage>
        <taxon>Bacteria</taxon>
        <taxon>Pseudomonadati</taxon>
        <taxon>Bacteroidota</taxon>
        <taxon>Cytophagia</taxon>
        <taxon>Cytophagales</taxon>
        <taxon>Cytophagaceae</taxon>
        <taxon>Spirosoma</taxon>
    </lineage>
</organism>
<comment type="subcellular location">
    <subcellularLocation>
        <location evidence="1">Cell envelope</location>
    </subcellularLocation>
</comment>
<dbReference type="Gene3D" id="2.40.420.20">
    <property type="match status" value="1"/>
</dbReference>
<evidence type="ECO:0000256" key="3">
    <source>
        <dbReference type="ARBA" id="ARBA00022448"/>
    </source>
</evidence>
<dbReference type="Proteomes" id="UP000198598">
    <property type="component" value="Unassembled WGS sequence"/>
</dbReference>
<reference evidence="7 8" key="1">
    <citation type="submission" date="2016-10" db="EMBL/GenBank/DDBJ databases">
        <authorList>
            <person name="de Groot N.N."/>
        </authorList>
    </citation>
    <scope>NUCLEOTIDE SEQUENCE [LARGE SCALE GENOMIC DNA]</scope>
    <source>
        <strain evidence="7 8">DSM 26130</strain>
    </source>
</reference>
<dbReference type="AlphaFoldDB" id="A0A1I1G8X4"/>
<feature type="domain" description="CusB-like beta-barrel" evidence="5">
    <location>
        <begin position="216"/>
        <end position="287"/>
    </location>
</feature>
<dbReference type="Pfam" id="PF25954">
    <property type="entry name" value="Beta-barrel_RND_2"/>
    <property type="match status" value="1"/>
</dbReference>
<evidence type="ECO:0000259" key="5">
    <source>
        <dbReference type="Pfam" id="PF25954"/>
    </source>
</evidence>
<dbReference type="OrthoDB" id="9806939at2"/>
<evidence type="ECO:0000256" key="1">
    <source>
        <dbReference type="ARBA" id="ARBA00004196"/>
    </source>
</evidence>
<evidence type="ECO:0000256" key="2">
    <source>
        <dbReference type="ARBA" id="ARBA00009477"/>
    </source>
</evidence>
<dbReference type="InterPro" id="IPR058627">
    <property type="entry name" value="MdtA-like_C"/>
</dbReference>
<feature type="domain" description="Multidrug resistance protein MdtA-like barrel-sandwich hybrid" evidence="4">
    <location>
        <begin position="83"/>
        <end position="201"/>
    </location>
</feature>
<comment type="similarity">
    <text evidence="2">Belongs to the membrane fusion protein (MFP) (TC 8.A.1) family.</text>
</comment>
<gene>
    <name evidence="7" type="ORF">SAMN05216167_101413</name>
</gene>
<dbReference type="Gene3D" id="2.40.30.170">
    <property type="match status" value="1"/>
</dbReference>
<dbReference type="Pfam" id="PF25917">
    <property type="entry name" value="BSH_RND"/>
    <property type="match status" value="1"/>
</dbReference>
<keyword evidence="8" id="KW-1185">Reference proteome</keyword>
<dbReference type="InterPro" id="IPR058792">
    <property type="entry name" value="Beta-barrel_RND_2"/>
</dbReference>
<keyword evidence="3" id="KW-0813">Transport</keyword>
<dbReference type="NCBIfam" id="TIGR01730">
    <property type="entry name" value="RND_mfp"/>
    <property type="match status" value="1"/>
</dbReference>
<dbReference type="Pfam" id="PF25967">
    <property type="entry name" value="RND-MFP_C"/>
    <property type="match status" value="1"/>
</dbReference>
<protein>
    <submittedName>
        <fullName evidence="7">Membrane fusion protein, multidrug efflux system</fullName>
    </submittedName>
</protein>
<dbReference type="PANTHER" id="PTHR30469">
    <property type="entry name" value="MULTIDRUG RESISTANCE PROTEIN MDTA"/>
    <property type="match status" value="1"/>
</dbReference>
<sequence length="366" mass="39623">MKTIKNRTKSVIAGGIALAFALFFITPKLFSKKADPSAEKAATAPPSDNKDATDVVASDAFVVKRETITDELQTTGTIAANQEVDLVSEVARKLVRVYAREGSYVSQGTLLYKLDDADLLAKKHRIALQAKLAQLDEKRFRELLATEAVNQQEYDKVLTNLNVLQAEIAMIDVDLAKTEIRAPFAGKLGLKRVDVGAYVTPSTVLSSFDDVSRVEVNFTIPEKYASDVRPGQAIQFMTENSNQSFVGKVTATEPKMESNTRSLLVKAISENKGGKLVPGSSAKIAFALHVAQDGILIPTEALIPTAKGYSLFRLNHGKAERRDVKTGSRTKGTVQILDGLSIGDTLLTTNLLRLDTGVPVTVSTVE</sequence>
<dbReference type="EMBL" id="FOLQ01000001">
    <property type="protein sequence ID" value="SFC08149.1"/>
    <property type="molecule type" value="Genomic_DNA"/>
</dbReference>
<evidence type="ECO:0000259" key="6">
    <source>
        <dbReference type="Pfam" id="PF25967"/>
    </source>
</evidence>
<evidence type="ECO:0000313" key="8">
    <source>
        <dbReference type="Proteomes" id="UP000198598"/>
    </source>
</evidence>
<dbReference type="PANTHER" id="PTHR30469:SF36">
    <property type="entry name" value="BLL3903 PROTEIN"/>
    <property type="match status" value="1"/>
</dbReference>
<dbReference type="GO" id="GO:0015562">
    <property type="term" value="F:efflux transmembrane transporter activity"/>
    <property type="evidence" value="ECO:0007669"/>
    <property type="project" value="TreeGrafter"/>
</dbReference>
<dbReference type="InterPro" id="IPR058625">
    <property type="entry name" value="MdtA-like_BSH"/>
</dbReference>
<evidence type="ECO:0000259" key="4">
    <source>
        <dbReference type="Pfam" id="PF25917"/>
    </source>
</evidence>
<dbReference type="STRING" id="662367.SAMN05216167_101413"/>
<dbReference type="GO" id="GO:1990281">
    <property type="term" value="C:efflux pump complex"/>
    <property type="evidence" value="ECO:0007669"/>
    <property type="project" value="TreeGrafter"/>
</dbReference>
<proteinExistence type="inferred from homology"/>
<dbReference type="RefSeq" id="WP_093822784.1">
    <property type="nucleotide sequence ID" value="NZ_FOLQ01000001.1"/>
</dbReference>
<accession>A0A1I1G8X4</accession>
<dbReference type="Gene3D" id="2.40.50.100">
    <property type="match status" value="1"/>
</dbReference>
<evidence type="ECO:0000313" key="7">
    <source>
        <dbReference type="EMBL" id="SFC08149.1"/>
    </source>
</evidence>
<name>A0A1I1G8X4_9BACT</name>